<protein>
    <submittedName>
        <fullName evidence="2">Uncharacterized protein</fullName>
    </submittedName>
</protein>
<evidence type="ECO:0000313" key="3">
    <source>
        <dbReference type="Proteomes" id="UP001152888"/>
    </source>
</evidence>
<proteinExistence type="predicted"/>
<gene>
    <name evidence="2" type="ORF">ACAOBT_LOCUS16926</name>
</gene>
<name>A0A9P0PH20_ACAOB</name>
<keyword evidence="1" id="KW-0472">Membrane</keyword>
<dbReference type="AlphaFoldDB" id="A0A9P0PH20"/>
<comment type="caution">
    <text evidence="2">The sequence shown here is derived from an EMBL/GenBank/DDBJ whole genome shotgun (WGS) entry which is preliminary data.</text>
</comment>
<keyword evidence="1" id="KW-0812">Transmembrane</keyword>
<feature type="transmembrane region" description="Helical" evidence="1">
    <location>
        <begin position="12"/>
        <end position="30"/>
    </location>
</feature>
<evidence type="ECO:0000256" key="1">
    <source>
        <dbReference type="SAM" id="Phobius"/>
    </source>
</evidence>
<keyword evidence="1" id="KW-1133">Transmembrane helix</keyword>
<accession>A0A9P0PH20</accession>
<dbReference type="Proteomes" id="UP001152888">
    <property type="component" value="Unassembled WGS sequence"/>
</dbReference>
<dbReference type="EMBL" id="CAKOFQ010006987">
    <property type="protein sequence ID" value="CAH1985890.1"/>
    <property type="molecule type" value="Genomic_DNA"/>
</dbReference>
<reference evidence="2" key="1">
    <citation type="submission" date="2022-03" db="EMBL/GenBank/DDBJ databases">
        <authorList>
            <person name="Sayadi A."/>
        </authorList>
    </citation>
    <scope>NUCLEOTIDE SEQUENCE</scope>
</reference>
<organism evidence="2 3">
    <name type="scientific">Acanthoscelides obtectus</name>
    <name type="common">Bean weevil</name>
    <name type="synonym">Bruchus obtectus</name>
    <dbReference type="NCBI Taxonomy" id="200917"/>
    <lineage>
        <taxon>Eukaryota</taxon>
        <taxon>Metazoa</taxon>
        <taxon>Ecdysozoa</taxon>
        <taxon>Arthropoda</taxon>
        <taxon>Hexapoda</taxon>
        <taxon>Insecta</taxon>
        <taxon>Pterygota</taxon>
        <taxon>Neoptera</taxon>
        <taxon>Endopterygota</taxon>
        <taxon>Coleoptera</taxon>
        <taxon>Polyphaga</taxon>
        <taxon>Cucujiformia</taxon>
        <taxon>Chrysomeloidea</taxon>
        <taxon>Chrysomelidae</taxon>
        <taxon>Bruchinae</taxon>
        <taxon>Bruchini</taxon>
        <taxon>Acanthoscelides</taxon>
    </lineage>
</organism>
<evidence type="ECO:0000313" key="2">
    <source>
        <dbReference type="EMBL" id="CAH1985890.1"/>
    </source>
</evidence>
<sequence>MREVNKATIEILPLGNIIFFCITTKILWGIKFGVKKFHIS</sequence>
<keyword evidence="3" id="KW-1185">Reference proteome</keyword>